<dbReference type="GeneID" id="116945524"/>
<feature type="binding site" evidence="1">
    <location>
        <position position="87"/>
    </location>
    <ligand>
        <name>Zn(2+)</name>
        <dbReference type="ChEBI" id="CHEBI:29105"/>
    </ligand>
</feature>
<feature type="binding site" evidence="1">
    <location>
        <position position="167"/>
    </location>
    <ligand>
        <name>Zn(2+)</name>
        <dbReference type="ChEBI" id="CHEBI:29105"/>
    </ligand>
</feature>
<dbReference type="Pfam" id="PF03637">
    <property type="entry name" value="Mob1_phocein"/>
    <property type="match status" value="1"/>
</dbReference>
<dbReference type="Gene3D" id="1.20.140.30">
    <property type="entry name" value="MOB kinase activator"/>
    <property type="match status" value="1"/>
</dbReference>
<dbReference type="KEGG" id="pmrn:116945524"/>
<proteinExistence type="predicted"/>
<dbReference type="PANTHER" id="PTHR22599">
    <property type="entry name" value="MPS ONE BINDER KINASE ACTIVATOR-LIKE MOB"/>
    <property type="match status" value="1"/>
</dbReference>
<accession>A0AAJ7TFN3</accession>
<feature type="compositionally biased region" description="Basic residues" evidence="2">
    <location>
        <begin position="1"/>
        <end position="16"/>
    </location>
</feature>
<evidence type="ECO:0000256" key="2">
    <source>
        <dbReference type="SAM" id="MobiDB-lite"/>
    </source>
</evidence>
<dbReference type="InterPro" id="IPR036703">
    <property type="entry name" value="MOB_kinase_act_sf"/>
</dbReference>
<protein>
    <submittedName>
        <fullName evidence="4">MOB kinase activator 2-like isoform X1</fullName>
    </submittedName>
</protein>
<keyword evidence="1" id="KW-0479">Metal-binding</keyword>
<name>A0AAJ7TFN3_PETMA</name>
<keyword evidence="3" id="KW-1185">Reference proteome</keyword>
<reference evidence="4" key="1">
    <citation type="submission" date="2025-08" db="UniProtKB">
        <authorList>
            <consortium name="RefSeq"/>
        </authorList>
    </citation>
    <scope>IDENTIFICATION</scope>
    <source>
        <tissue evidence="4">Sperm</tissue>
    </source>
</reference>
<evidence type="ECO:0000313" key="3">
    <source>
        <dbReference type="Proteomes" id="UP001318040"/>
    </source>
</evidence>
<dbReference type="Proteomes" id="UP001318040">
    <property type="component" value="Chromosome 24"/>
</dbReference>
<organism evidence="3 4">
    <name type="scientific">Petromyzon marinus</name>
    <name type="common">Sea lamprey</name>
    <dbReference type="NCBI Taxonomy" id="7757"/>
    <lineage>
        <taxon>Eukaryota</taxon>
        <taxon>Metazoa</taxon>
        <taxon>Chordata</taxon>
        <taxon>Craniata</taxon>
        <taxon>Vertebrata</taxon>
        <taxon>Cyclostomata</taxon>
        <taxon>Hyperoartia</taxon>
        <taxon>Petromyzontiformes</taxon>
        <taxon>Petromyzontidae</taxon>
        <taxon>Petromyzon</taxon>
    </lineage>
</organism>
<feature type="binding site" evidence="1">
    <location>
        <position position="82"/>
    </location>
    <ligand>
        <name>Zn(2+)</name>
        <dbReference type="ChEBI" id="CHEBI:29105"/>
    </ligand>
</feature>
<dbReference type="InterPro" id="IPR005301">
    <property type="entry name" value="MOB_kinase_act_fam"/>
</dbReference>
<dbReference type="RefSeq" id="XP_032815778.1">
    <property type="nucleotide sequence ID" value="XM_032959887.1"/>
</dbReference>
<gene>
    <name evidence="4" type="primary">LOC116945524</name>
</gene>
<dbReference type="SUPFAM" id="SSF101152">
    <property type="entry name" value="Mob1/phocein"/>
    <property type="match status" value="1"/>
</dbReference>
<feature type="binding site" evidence="1">
    <location>
        <position position="162"/>
    </location>
    <ligand>
        <name>Zn(2+)</name>
        <dbReference type="ChEBI" id="CHEBI:29105"/>
    </ligand>
</feature>
<dbReference type="SMART" id="SM01388">
    <property type="entry name" value="Mob1_phocein"/>
    <property type="match status" value="1"/>
</dbReference>
<dbReference type="AlphaFoldDB" id="A0AAJ7TFN3"/>
<feature type="region of interest" description="Disordered" evidence="2">
    <location>
        <begin position="1"/>
        <end position="22"/>
    </location>
</feature>
<sequence>MRLKRNGSYTLHRKSKKEKEKSSETKKLYLELEYARAHVTDCDFRSLVRLPPAIDRNEWLATYTTTFFNHVNLQYSTVSEFCTSTSCPCMTIPGMQLYWQEGERGKKLKCTGPQYVDYVMCYVQRLVTDEKIFPTKYGRDFPNFFNSYVQKIFRYLFHVLAHVYWAHFRETVALDVHSHLNSLYAHLLTFCVEFSLLPPEELALMAELNDALLPRPSAVGPRAQISRRR</sequence>
<evidence type="ECO:0000313" key="4">
    <source>
        <dbReference type="RefSeq" id="XP_032815778.1"/>
    </source>
</evidence>
<keyword evidence="1" id="KW-0862">Zinc</keyword>
<evidence type="ECO:0000256" key="1">
    <source>
        <dbReference type="PIRSR" id="PIRSR605301-1"/>
    </source>
</evidence>